<evidence type="ECO:0000256" key="8">
    <source>
        <dbReference type="ARBA" id="ARBA00023016"/>
    </source>
</evidence>
<evidence type="ECO:0000259" key="14">
    <source>
        <dbReference type="PROSITE" id="PS51194"/>
    </source>
</evidence>
<evidence type="ECO:0000256" key="4">
    <source>
        <dbReference type="ARBA" id="ARBA00022801"/>
    </source>
</evidence>
<organism evidence="16 17">
    <name type="scientific">endosymbiont of Galathealinum brachiosum</name>
    <dbReference type="NCBI Taxonomy" id="2200906"/>
    <lineage>
        <taxon>Bacteria</taxon>
        <taxon>Pseudomonadati</taxon>
        <taxon>Pseudomonadota</taxon>
        <taxon>Gammaproteobacteria</taxon>
        <taxon>sulfur-oxidizing symbionts</taxon>
    </lineage>
</organism>
<dbReference type="Pfam" id="PF00270">
    <property type="entry name" value="DEAD"/>
    <property type="match status" value="1"/>
</dbReference>
<keyword evidence="2 10" id="KW-0963">Cytoplasm</keyword>
<comment type="similarity">
    <text evidence="10">Belongs to the DEAD box helicase family. DeaD/CsdA subfamily.</text>
</comment>
<evidence type="ECO:0000256" key="12">
    <source>
        <dbReference type="SAM" id="MobiDB-lite"/>
    </source>
</evidence>
<dbReference type="EC" id="3.6.4.13" evidence="10"/>
<comment type="caution">
    <text evidence="16">The sequence shown here is derived from an EMBL/GenBank/DDBJ whole genome shotgun (WGS) entry which is preliminary data.</text>
</comment>
<dbReference type="EMBL" id="QFXC01000011">
    <property type="protein sequence ID" value="RDH82305.1"/>
    <property type="molecule type" value="Genomic_DNA"/>
</dbReference>
<evidence type="ECO:0000256" key="3">
    <source>
        <dbReference type="ARBA" id="ARBA00022741"/>
    </source>
</evidence>
<keyword evidence="6 10" id="KW-0067">ATP-binding</keyword>
<dbReference type="PANTHER" id="PTHR47963:SF8">
    <property type="entry name" value="ATP-DEPENDENT RNA HELICASE DEAD"/>
    <property type="match status" value="1"/>
</dbReference>
<dbReference type="InterPro" id="IPR050547">
    <property type="entry name" value="DEAD_box_RNA_helicases"/>
</dbReference>
<dbReference type="InterPro" id="IPR034415">
    <property type="entry name" value="CsdA_RRM"/>
</dbReference>
<feature type="domain" description="DEAD-box RNA helicase Q" evidence="15">
    <location>
        <begin position="7"/>
        <end position="35"/>
    </location>
</feature>
<dbReference type="AlphaFoldDB" id="A0A370DBP4"/>
<dbReference type="Gene3D" id="3.30.70.330">
    <property type="match status" value="1"/>
</dbReference>
<dbReference type="Pfam" id="PF03880">
    <property type="entry name" value="DbpA"/>
    <property type="match status" value="1"/>
</dbReference>
<dbReference type="Pfam" id="PF00271">
    <property type="entry name" value="Helicase_C"/>
    <property type="match status" value="1"/>
</dbReference>
<comment type="catalytic activity">
    <reaction evidence="9 10">
        <text>ATP + H2O = ADP + phosphate + H(+)</text>
        <dbReference type="Rhea" id="RHEA:13065"/>
        <dbReference type="ChEBI" id="CHEBI:15377"/>
        <dbReference type="ChEBI" id="CHEBI:15378"/>
        <dbReference type="ChEBI" id="CHEBI:30616"/>
        <dbReference type="ChEBI" id="CHEBI:43474"/>
        <dbReference type="ChEBI" id="CHEBI:456216"/>
        <dbReference type="EC" id="3.6.4.13"/>
    </reaction>
</comment>
<feature type="domain" description="Helicase C-terminal" evidence="14">
    <location>
        <begin position="233"/>
        <end position="380"/>
    </location>
</feature>
<dbReference type="SUPFAM" id="SSF52540">
    <property type="entry name" value="P-loop containing nucleoside triphosphate hydrolases"/>
    <property type="match status" value="1"/>
</dbReference>
<reference evidence="16 17" key="1">
    <citation type="journal article" date="2018" name="ISME J.">
        <title>Endosymbiont genomes yield clues of tubeworm success.</title>
        <authorList>
            <person name="Li Y."/>
            <person name="Liles M.R."/>
            <person name="Halanych K.M."/>
        </authorList>
    </citation>
    <scope>NUCLEOTIDE SEQUENCE [LARGE SCALE GENOMIC DNA]</scope>
    <source>
        <strain evidence="16">A1464</strain>
    </source>
</reference>
<dbReference type="HAMAP" id="MF_00964">
    <property type="entry name" value="DEAD_helicase_DeaD"/>
    <property type="match status" value="1"/>
</dbReference>
<dbReference type="InterPro" id="IPR000629">
    <property type="entry name" value="RNA-helicase_DEAD-box_CS"/>
</dbReference>
<dbReference type="InterPro" id="IPR005580">
    <property type="entry name" value="DbpA/CsdA_RNA-bd_dom"/>
</dbReference>
<comment type="subcellular location">
    <subcellularLocation>
        <location evidence="1 10">Cytoplasm</location>
    </subcellularLocation>
</comment>
<comment type="function">
    <text evidence="10">DEAD-box RNA helicase involved in various cellular processes at low temperature, including ribosome biogenesis, mRNA degradation and translation initiation.</text>
</comment>
<dbReference type="PROSITE" id="PS51194">
    <property type="entry name" value="HELICASE_CTER"/>
    <property type="match status" value="1"/>
</dbReference>
<dbReference type="GO" id="GO:0005829">
    <property type="term" value="C:cytosol"/>
    <property type="evidence" value="ECO:0007669"/>
    <property type="project" value="TreeGrafter"/>
</dbReference>
<dbReference type="Gene3D" id="3.40.50.300">
    <property type="entry name" value="P-loop containing nucleotide triphosphate hydrolases"/>
    <property type="match status" value="2"/>
</dbReference>
<dbReference type="GO" id="GO:0016887">
    <property type="term" value="F:ATP hydrolysis activity"/>
    <property type="evidence" value="ECO:0007669"/>
    <property type="project" value="RHEA"/>
</dbReference>
<dbReference type="Pfam" id="PF25399">
    <property type="entry name" value="DeaD_dimer"/>
    <property type="match status" value="1"/>
</dbReference>
<proteinExistence type="inferred from homology"/>
<dbReference type="PROSITE" id="PS51192">
    <property type="entry name" value="HELICASE_ATP_BIND_1"/>
    <property type="match status" value="1"/>
</dbReference>
<evidence type="ECO:0000256" key="5">
    <source>
        <dbReference type="ARBA" id="ARBA00022806"/>
    </source>
</evidence>
<dbReference type="GO" id="GO:0005840">
    <property type="term" value="C:ribosome"/>
    <property type="evidence" value="ECO:0007669"/>
    <property type="project" value="TreeGrafter"/>
</dbReference>
<dbReference type="InterPro" id="IPR011545">
    <property type="entry name" value="DEAD/DEAH_box_helicase_dom"/>
</dbReference>
<dbReference type="InterPro" id="IPR028618">
    <property type="entry name" value="DEAD_helicase_DeaD"/>
</dbReference>
<dbReference type="InterPro" id="IPR001650">
    <property type="entry name" value="Helicase_C-like"/>
</dbReference>
<dbReference type="GO" id="GO:0003724">
    <property type="term" value="F:RNA helicase activity"/>
    <property type="evidence" value="ECO:0007669"/>
    <property type="project" value="UniProtKB-UniRule"/>
</dbReference>
<evidence type="ECO:0000313" key="17">
    <source>
        <dbReference type="Proteomes" id="UP000254266"/>
    </source>
</evidence>
<dbReference type="GO" id="GO:0000027">
    <property type="term" value="P:ribosomal large subunit assembly"/>
    <property type="evidence" value="ECO:0007669"/>
    <property type="project" value="UniProtKB-UniRule"/>
</dbReference>
<dbReference type="FunFam" id="3.30.70.330:FF:000068">
    <property type="entry name" value="ATP-dependent RNA helicase DeaD"/>
    <property type="match status" value="1"/>
</dbReference>
<dbReference type="PANTHER" id="PTHR47963">
    <property type="entry name" value="DEAD-BOX ATP-DEPENDENT RNA HELICASE 47, MITOCHONDRIAL"/>
    <property type="match status" value="1"/>
</dbReference>
<keyword evidence="17" id="KW-1185">Reference proteome</keyword>
<evidence type="ECO:0000256" key="9">
    <source>
        <dbReference type="ARBA" id="ARBA00047984"/>
    </source>
</evidence>
<dbReference type="SMART" id="SM00487">
    <property type="entry name" value="DEXDc"/>
    <property type="match status" value="1"/>
</dbReference>
<feature type="domain" description="Helicase ATP-binding" evidence="13">
    <location>
        <begin position="38"/>
        <end position="209"/>
    </location>
</feature>
<dbReference type="SMART" id="SM00490">
    <property type="entry name" value="HELICc"/>
    <property type="match status" value="1"/>
</dbReference>
<name>A0A370DBP4_9GAMM</name>
<dbReference type="InterPro" id="IPR014001">
    <property type="entry name" value="Helicase_ATP-bd"/>
</dbReference>
<keyword evidence="7 10" id="KW-0694">RNA-binding</keyword>
<accession>A0A370DBP4</accession>
<dbReference type="GO" id="GO:0005524">
    <property type="term" value="F:ATP binding"/>
    <property type="evidence" value="ECO:0007669"/>
    <property type="project" value="UniProtKB-UniRule"/>
</dbReference>
<gene>
    <name evidence="10" type="primary">deaD</name>
    <name evidence="10" type="synonym">csdA</name>
    <name evidence="16" type="ORF">DIZ80_08370</name>
</gene>
<protein>
    <recommendedName>
        <fullName evidence="10">ATP-dependent RNA helicase DeaD</fullName>
        <ecNumber evidence="10">3.6.4.13</ecNumber>
    </recommendedName>
    <alternativeName>
        <fullName evidence="10">Cold-shock DEAD box protein A</fullName>
    </alternativeName>
</protein>
<keyword evidence="5 10" id="KW-0347">Helicase</keyword>
<feature type="region of interest" description="Disordered" evidence="12">
    <location>
        <begin position="436"/>
        <end position="496"/>
    </location>
</feature>
<dbReference type="GO" id="GO:0033592">
    <property type="term" value="F:RNA strand annealing activity"/>
    <property type="evidence" value="ECO:0007669"/>
    <property type="project" value="TreeGrafter"/>
</dbReference>
<dbReference type="InterPro" id="IPR057325">
    <property type="entry name" value="DeaD_dimer"/>
</dbReference>
<evidence type="ECO:0000256" key="11">
    <source>
        <dbReference type="PROSITE-ProRule" id="PRU00552"/>
    </source>
</evidence>
<evidence type="ECO:0000256" key="1">
    <source>
        <dbReference type="ARBA" id="ARBA00004496"/>
    </source>
</evidence>
<evidence type="ECO:0000256" key="2">
    <source>
        <dbReference type="ARBA" id="ARBA00022490"/>
    </source>
</evidence>
<dbReference type="InterPro" id="IPR014014">
    <property type="entry name" value="RNA_helicase_DEAD_Q_motif"/>
</dbReference>
<keyword evidence="3 10" id="KW-0547">Nucleotide-binding</keyword>
<feature type="compositionally biased region" description="Basic residues" evidence="12">
    <location>
        <begin position="583"/>
        <end position="605"/>
    </location>
</feature>
<dbReference type="Proteomes" id="UP000254266">
    <property type="component" value="Unassembled WGS sequence"/>
</dbReference>
<keyword evidence="4 10" id="KW-0378">Hydrolase</keyword>
<dbReference type="InterPro" id="IPR044742">
    <property type="entry name" value="DEAD/DEAH_RhlB"/>
</dbReference>
<dbReference type="PROSITE" id="PS51195">
    <property type="entry name" value="Q_MOTIF"/>
    <property type="match status" value="1"/>
</dbReference>
<keyword evidence="8 10" id="KW-0346">Stress response</keyword>
<evidence type="ECO:0000313" key="16">
    <source>
        <dbReference type="EMBL" id="RDH82305.1"/>
    </source>
</evidence>
<dbReference type="InterPro" id="IPR027417">
    <property type="entry name" value="P-loop_NTPase"/>
</dbReference>
<dbReference type="CDD" id="cd18787">
    <property type="entry name" value="SF2_C_DEAD"/>
    <property type="match status" value="1"/>
</dbReference>
<dbReference type="InterPro" id="IPR012677">
    <property type="entry name" value="Nucleotide-bd_a/b_plait_sf"/>
</dbReference>
<evidence type="ECO:0000256" key="7">
    <source>
        <dbReference type="ARBA" id="ARBA00022884"/>
    </source>
</evidence>
<dbReference type="GO" id="GO:0006401">
    <property type="term" value="P:RNA catabolic process"/>
    <property type="evidence" value="ECO:0007669"/>
    <property type="project" value="UniProtKB-UniRule"/>
</dbReference>
<sequence length="605" mass="68538">MTTDTVTSFSDLSLDKSLLKSIKDLGYETPSAIQAEAIPLLIDGRDIIGQAQTGTGKTAAFALPILSNLDLKQKDPQVLVLAPTRELAIQVAEAFQKYAKNLKGFHVLPVYGGQDYRGQISALKRGVHVVVGTPGRVMDHMRRGTMNLENLKVLVLDEADEMLRMGFIDDVEWVLEQTPNSRQIALFSATMPQQIRRIATKYLNNPEQVTIKQKTATASTIRQRFWPVSGVHKLDALTRILEAEEFDAMIIFVRTKNSTVELADKLEARGYAAAAINGDIQQKQRERSVQSLKNGKLDILVATDVAARGLDVPRISHVLNYDIPHDTESYIHRIGRTGRAGREGDAILFVAPREKRLLSAIERATKKSIEMMELPSTELINEQRIDKFKQRISETLESQKLDVFRKMIEDYQKEHDTPELEIAAALAHLLQGQSPFLLQNKPQKKMDKSWKDSDRSSDRKPSRRDRERDRGRDRGERNQERGRDRSSRRDNPPAEDMASYRIEVGNNHDVKPGNIVGAIANEANLDSKNIGHIKIYDDYSLVDLPDGMPKEVFNDLKKVWVSGQQLKISRLVTGDEKRTLKIDKKKSKNRKRDKKNVGKRRKTKK</sequence>
<evidence type="ECO:0000256" key="6">
    <source>
        <dbReference type="ARBA" id="ARBA00022840"/>
    </source>
</evidence>
<feature type="compositionally biased region" description="Basic and acidic residues" evidence="12">
    <location>
        <begin position="444"/>
        <end position="492"/>
    </location>
</feature>
<dbReference type="CDD" id="cd00268">
    <property type="entry name" value="DEADc"/>
    <property type="match status" value="1"/>
</dbReference>
<dbReference type="CDD" id="cd12499">
    <property type="entry name" value="RRM_EcCsdA_like"/>
    <property type="match status" value="1"/>
</dbReference>
<feature type="region of interest" description="Disordered" evidence="12">
    <location>
        <begin position="577"/>
        <end position="605"/>
    </location>
</feature>
<evidence type="ECO:0000256" key="10">
    <source>
        <dbReference type="HAMAP-Rule" id="MF_00964"/>
    </source>
</evidence>
<evidence type="ECO:0000259" key="13">
    <source>
        <dbReference type="PROSITE" id="PS51192"/>
    </source>
</evidence>
<feature type="short sequence motif" description="Q motif" evidence="11">
    <location>
        <begin position="7"/>
        <end position="35"/>
    </location>
</feature>
<evidence type="ECO:0000259" key="15">
    <source>
        <dbReference type="PROSITE" id="PS51195"/>
    </source>
</evidence>
<dbReference type="FunFam" id="3.40.50.300:FF:000108">
    <property type="entry name" value="ATP-dependent RNA helicase RhlE"/>
    <property type="match status" value="1"/>
</dbReference>
<dbReference type="GO" id="GO:0070417">
    <property type="term" value="P:cellular response to cold"/>
    <property type="evidence" value="ECO:0007669"/>
    <property type="project" value="InterPro"/>
</dbReference>
<dbReference type="PROSITE" id="PS00039">
    <property type="entry name" value="DEAD_ATP_HELICASE"/>
    <property type="match status" value="1"/>
</dbReference>